<keyword evidence="3 6" id="KW-0812">Transmembrane</keyword>
<sequence>MNKNIKNILSLGVEELIKRLSSIILFSYIAKQLGPESLGMFSFASAYVVYILLIQDFGLSKFAVREVALFPEKAKEFVSHLIGIRTVIAVVVTACGTALLWLLPISPEVRWLTLSISVGSIAYAWNTSYVYLAYEKMFLHMLVEGSIAVLFMLGGIGVIGYGLGFSDFGLVRLISYLFGVILSLFLLVRLVGNFHISVRKDVARRLTKAGIPFLYATIAIQIYYSMDTILLQVFKSSVDVGNYSAMYKIVLLVIGFTAIFQTWVYPAISRFVKSGSTELVTFFFKSSSQLLLFAGVFFTAFIIGFRKELVLLLYSNVFITQENMVVLCILSISVMLVYMHSNVGILMLATKMEKLYGKITVFAALMNTILNLILIPQIGILGAAISTVSTEICLTIIMYVVVGKQFVYKPYLDKNLMRQGLVHILAYSLLFFFWQWVGVSLIYRFVTFLFVSLLIVIAFEYYKLTEFMANSKRVLSK</sequence>
<comment type="caution">
    <text evidence="7">The sequence shown here is derived from an EMBL/GenBank/DDBJ whole genome shotgun (WGS) entry which is preliminary data.</text>
</comment>
<gene>
    <name evidence="7" type="ORF">COY32_03680</name>
</gene>
<feature type="transmembrane region" description="Helical" evidence="6">
    <location>
        <begin position="324"/>
        <end position="348"/>
    </location>
</feature>
<feature type="transmembrane region" description="Helical" evidence="6">
    <location>
        <begin position="80"/>
        <end position="103"/>
    </location>
</feature>
<accession>A0A2M7TIM8</accession>
<feature type="transmembrane region" description="Helical" evidence="6">
    <location>
        <begin position="355"/>
        <end position="374"/>
    </location>
</feature>
<dbReference type="AlphaFoldDB" id="A0A2M7TIM8"/>
<evidence type="ECO:0000256" key="6">
    <source>
        <dbReference type="SAM" id="Phobius"/>
    </source>
</evidence>
<evidence type="ECO:0000256" key="1">
    <source>
        <dbReference type="ARBA" id="ARBA00004651"/>
    </source>
</evidence>
<reference evidence="8" key="1">
    <citation type="submission" date="2017-09" db="EMBL/GenBank/DDBJ databases">
        <title>Depth-based differentiation of microbial function through sediment-hosted aquifers and enrichment of novel symbionts in the deep terrestrial subsurface.</title>
        <authorList>
            <person name="Probst A.J."/>
            <person name="Ladd B."/>
            <person name="Jarett J.K."/>
            <person name="Geller-Mcgrath D.E."/>
            <person name="Sieber C.M.K."/>
            <person name="Emerson J.B."/>
            <person name="Anantharaman K."/>
            <person name="Thomas B.C."/>
            <person name="Malmstrom R."/>
            <person name="Stieglmeier M."/>
            <person name="Klingl A."/>
            <person name="Woyke T."/>
            <person name="Ryan C.M."/>
            <person name="Banfield J.F."/>
        </authorList>
    </citation>
    <scope>NUCLEOTIDE SEQUENCE [LARGE SCALE GENOMIC DNA]</scope>
</reference>
<dbReference type="PANTHER" id="PTHR30250">
    <property type="entry name" value="PST FAMILY PREDICTED COLANIC ACID TRANSPORTER"/>
    <property type="match status" value="1"/>
</dbReference>
<name>A0A2M7TIM8_UNCKA</name>
<evidence type="ECO:0000256" key="5">
    <source>
        <dbReference type="ARBA" id="ARBA00023136"/>
    </source>
</evidence>
<proteinExistence type="predicted"/>
<keyword evidence="4 6" id="KW-1133">Transmembrane helix</keyword>
<feature type="transmembrane region" description="Helical" evidence="6">
    <location>
        <begin position="280"/>
        <end position="304"/>
    </location>
</feature>
<feature type="transmembrane region" description="Helical" evidence="6">
    <location>
        <begin position="38"/>
        <end position="59"/>
    </location>
</feature>
<dbReference type="GO" id="GO:0005886">
    <property type="term" value="C:plasma membrane"/>
    <property type="evidence" value="ECO:0007669"/>
    <property type="project" value="UniProtKB-SubCell"/>
</dbReference>
<feature type="transmembrane region" description="Helical" evidence="6">
    <location>
        <begin position="213"/>
        <end position="234"/>
    </location>
</feature>
<protein>
    <submittedName>
        <fullName evidence="7">Uncharacterized protein</fullName>
    </submittedName>
</protein>
<keyword evidence="5 6" id="KW-0472">Membrane</keyword>
<evidence type="ECO:0000256" key="3">
    <source>
        <dbReference type="ARBA" id="ARBA00022692"/>
    </source>
</evidence>
<feature type="transmembrane region" description="Helical" evidence="6">
    <location>
        <begin position="380"/>
        <end position="401"/>
    </location>
</feature>
<dbReference type="InterPro" id="IPR050833">
    <property type="entry name" value="Poly_Biosynth_Transport"/>
</dbReference>
<feature type="transmembrane region" description="Helical" evidence="6">
    <location>
        <begin position="109"/>
        <end position="126"/>
    </location>
</feature>
<feature type="transmembrane region" description="Helical" evidence="6">
    <location>
        <begin position="138"/>
        <end position="161"/>
    </location>
</feature>
<evidence type="ECO:0000256" key="4">
    <source>
        <dbReference type="ARBA" id="ARBA00022989"/>
    </source>
</evidence>
<dbReference type="Pfam" id="PF01943">
    <property type="entry name" value="Polysacc_synt"/>
    <property type="match status" value="1"/>
</dbReference>
<feature type="transmembrane region" description="Helical" evidence="6">
    <location>
        <begin position="246"/>
        <end position="268"/>
    </location>
</feature>
<feature type="transmembrane region" description="Helical" evidence="6">
    <location>
        <begin position="421"/>
        <end position="437"/>
    </location>
</feature>
<keyword evidence="2" id="KW-1003">Cell membrane</keyword>
<organism evidence="7 8">
    <name type="scientific">candidate division WWE3 bacterium CG_4_10_14_0_2_um_filter_41_14</name>
    <dbReference type="NCBI Taxonomy" id="1975072"/>
    <lineage>
        <taxon>Bacteria</taxon>
        <taxon>Katanobacteria</taxon>
    </lineage>
</organism>
<evidence type="ECO:0000313" key="7">
    <source>
        <dbReference type="EMBL" id="PIZ46241.1"/>
    </source>
</evidence>
<dbReference type="CDD" id="cd13128">
    <property type="entry name" value="MATE_Wzx_like"/>
    <property type="match status" value="1"/>
</dbReference>
<dbReference type="EMBL" id="PFNL01000109">
    <property type="protein sequence ID" value="PIZ46241.1"/>
    <property type="molecule type" value="Genomic_DNA"/>
</dbReference>
<dbReference type="PANTHER" id="PTHR30250:SF11">
    <property type="entry name" value="O-ANTIGEN TRANSPORTER-RELATED"/>
    <property type="match status" value="1"/>
</dbReference>
<feature type="transmembrane region" description="Helical" evidence="6">
    <location>
        <begin position="443"/>
        <end position="462"/>
    </location>
</feature>
<dbReference type="Proteomes" id="UP000228920">
    <property type="component" value="Unassembled WGS sequence"/>
</dbReference>
<evidence type="ECO:0000313" key="8">
    <source>
        <dbReference type="Proteomes" id="UP000228920"/>
    </source>
</evidence>
<comment type="subcellular location">
    <subcellularLocation>
        <location evidence="1">Cell membrane</location>
        <topology evidence="1">Multi-pass membrane protein</topology>
    </subcellularLocation>
</comment>
<dbReference type="InterPro" id="IPR002797">
    <property type="entry name" value="Polysacc_synth"/>
</dbReference>
<evidence type="ECO:0000256" key="2">
    <source>
        <dbReference type="ARBA" id="ARBA00022475"/>
    </source>
</evidence>
<feature type="transmembrane region" description="Helical" evidence="6">
    <location>
        <begin position="173"/>
        <end position="192"/>
    </location>
</feature>